<dbReference type="InterPro" id="IPR050289">
    <property type="entry name" value="TorD/DmsD_chaperones"/>
</dbReference>
<dbReference type="SUPFAM" id="SSF89155">
    <property type="entry name" value="TorD-like"/>
    <property type="match status" value="1"/>
</dbReference>
<dbReference type="Pfam" id="PF02613">
    <property type="entry name" value="Nitrate_red_del"/>
    <property type="match status" value="1"/>
</dbReference>
<dbReference type="AlphaFoldDB" id="A0A7C4BBG5"/>
<evidence type="ECO:0000256" key="1">
    <source>
        <dbReference type="ARBA" id="ARBA00023186"/>
    </source>
</evidence>
<proteinExistence type="predicted"/>
<feature type="compositionally biased region" description="Basic and acidic residues" evidence="2">
    <location>
        <begin position="7"/>
        <end position="16"/>
    </location>
</feature>
<dbReference type="PANTHER" id="PTHR34227:SF1">
    <property type="entry name" value="DIMETHYL SULFOXIDE REDUCTASE CHAPERONE-RELATED"/>
    <property type="match status" value="1"/>
</dbReference>
<gene>
    <name evidence="3" type="ORF">ENV17_05575</name>
</gene>
<protein>
    <submittedName>
        <fullName evidence="3">Uncharacterized protein</fullName>
    </submittedName>
</protein>
<dbReference type="PANTHER" id="PTHR34227">
    <property type="entry name" value="CHAPERONE PROTEIN YCDY"/>
    <property type="match status" value="1"/>
</dbReference>
<evidence type="ECO:0000313" key="3">
    <source>
        <dbReference type="EMBL" id="HGI43834.1"/>
    </source>
</evidence>
<name>A0A7C4BBG5_THEPE</name>
<feature type="compositionally biased region" description="Polar residues" evidence="2">
    <location>
        <begin position="17"/>
        <end position="28"/>
    </location>
</feature>
<dbReference type="InterPro" id="IPR020945">
    <property type="entry name" value="DMSO/NO3_reduct_chaperone"/>
</dbReference>
<organism evidence="3">
    <name type="scientific">Thermofilum pendens</name>
    <dbReference type="NCBI Taxonomy" id="2269"/>
    <lineage>
        <taxon>Archaea</taxon>
        <taxon>Thermoproteota</taxon>
        <taxon>Thermoprotei</taxon>
        <taxon>Thermofilales</taxon>
        <taxon>Thermofilaceae</taxon>
        <taxon>Thermofilum</taxon>
    </lineage>
</organism>
<dbReference type="InterPro" id="IPR036411">
    <property type="entry name" value="TorD-like_sf"/>
</dbReference>
<reference evidence="3" key="1">
    <citation type="journal article" date="2020" name="mSystems">
        <title>Genome- and Community-Level Interaction Insights into Carbon Utilization and Element Cycling Functions of Hydrothermarchaeota in Hydrothermal Sediment.</title>
        <authorList>
            <person name="Zhou Z."/>
            <person name="Liu Y."/>
            <person name="Xu W."/>
            <person name="Pan J."/>
            <person name="Luo Z.H."/>
            <person name="Li M."/>
        </authorList>
    </citation>
    <scope>NUCLEOTIDE SEQUENCE [LARGE SCALE GENOMIC DNA]</scope>
    <source>
        <strain evidence="3">SpSt-735</strain>
    </source>
</reference>
<dbReference type="Gene3D" id="1.10.3480.10">
    <property type="entry name" value="TorD-like"/>
    <property type="match status" value="1"/>
</dbReference>
<keyword evidence="1" id="KW-0143">Chaperone</keyword>
<evidence type="ECO:0000256" key="2">
    <source>
        <dbReference type="SAM" id="MobiDB-lite"/>
    </source>
</evidence>
<dbReference type="EMBL" id="DTFI01000132">
    <property type="protein sequence ID" value="HGI43834.1"/>
    <property type="molecule type" value="Genomic_DNA"/>
</dbReference>
<sequence length="268" mass="30774">MQQEEAVENKPDRARSASDTSKPPSQVPDSLRRRDRAPLVRAHPLKRVFSFSSFWEWLPVINDTLFRERALVYKVLSLALFTPSDWEAQGELRNLAPSLSDLSAIPLDKSAVEYFVRSWEKAWVEAQDALRVEYTRLFVNDYPELKCPPFETYWATGQRAIYGSGYESLLQLYRAAGLDRAPGVGLPLEHVALELELMHFLILSSLSSPRFLCLQEKLFTEHVSKWALPYSLCLEENALLDAYKATARLLRELARVEEEFFAEHTFCG</sequence>
<comment type="caution">
    <text evidence="3">The sequence shown here is derived from an EMBL/GenBank/DDBJ whole genome shotgun (WGS) entry which is preliminary data.</text>
</comment>
<feature type="region of interest" description="Disordered" evidence="2">
    <location>
        <begin position="1"/>
        <end position="33"/>
    </location>
</feature>
<accession>A0A7C4BBG5</accession>